<reference evidence="2" key="1">
    <citation type="submission" date="2020-08" db="EMBL/GenBank/DDBJ databases">
        <title>Multicomponent nature underlies the extraordinary mechanical properties of spider dragline silk.</title>
        <authorList>
            <person name="Kono N."/>
            <person name="Nakamura H."/>
            <person name="Mori M."/>
            <person name="Yoshida Y."/>
            <person name="Ohtoshi R."/>
            <person name="Malay A.D."/>
            <person name="Moran D.A.P."/>
            <person name="Tomita M."/>
            <person name="Numata K."/>
            <person name="Arakawa K."/>
        </authorList>
    </citation>
    <scope>NUCLEOTIDE SEQUENCE</scope>
</reference>
<protein>
    <recommendedName>
        <fullName evidence="4">Secreted protein</fullName>
    </recommendedName>
</protein>
<feature type="signal peptide" evidence="1">
    <location>
        <begin position="1"/>
        <end position="18"/>
    </location>
</feature>
<comment type="caution">
    <text evidence="2">The sequence shown here is derived from an EMBL/GenBank/DDBJ whole genome shotgun (WGS) entry which is preliminary data.</text>
</comment>
<sequence>MLIFVVVAWGCLLSTVLCQICQIESALSGEIEHSVDGHENKCWTIIVPRGNFIVLTLKRFSSYYAY</sequence>
<dbReference type="Proteomes" id="UP000887013">
    <property type="component" value="Unassembled WGS sequence"/>
</dbReference>
<evidence type="ECO:0008006" key="4">
    <source>
        <dbReference type="Google" id="ProtNLM"/>
    </source>
</evidence>
<proteinExistence type="predicted"/>
<organism evidence="2 3">
    <name type="scientific">Nephila pilipes</name>
    <name type="common">Giant wood spider</name>
    <name type="synonym">Nephila maculata</name>
    <dbReference type="NCBI Taxonomy" id="299642"/>
    <lineage>
        <taxon>Eukaryota</taxon>
        <taxon>Metazoa</taxon>
        <taxon>Ecdysozoa</taxon>
        <taxon>Arthropoda</taxon>
        <taxon>Chelicerata</taxon>
        <taxon>Arachnida</taxon>
        <taxon>Araneae</taxon>
        <taxon>Araneomorphae</taxon>
        <taxon>Entelegynae</taxon>
        <taxon>Araneoidea</taxon>
        <taxon>Nephilidae</taxon>
        <taxon>Nephila</taxon>
    </lineage>
</organism>
<gene>
    <name evidence="2" type="ORF">NPIL_634631</name>
</gene>
<evidence type="ECO:0000313" key="2">
    <source>
        <dbReference type="EMBL" id="GFT89625.1"/>
    </source>
</evidence>
<evidence type="ECO:0000313" key="3">
    <source>
        <dbReference type="Proteomes" id="UP000887013"/>
    </source>
</evidence>
<evidence type="ECO:0000256" key="1">
    <source>
        <dbReference type="SAM" id="SignalP"/>
    </source>
</evidence>
<name>A0A8X6U8M6_NEPPI</name>
<feature type="chain" id="PRO_5036498738" description="Secreted protein" evidence="1">
    <location>
        <begin position="19"/>
        <end position="66"/>
    </location>
</feature>
<feature type="non-terminal residue" evidence="2">
    <location>
        <position position="66"/>
    </location>
</feature>
<dbReference type="OrthoDB" id="10437095at2759"/>
<accession>A0A8X6U8M6</accession>
<keyword evidence="3" id="KW-1185">Reference proteome</keyword>
<dbReference type="AlphaFoldDB" id="A0A8X6U8M6"/>
<keyword evidence="1" id="KW-0732">Signal</keyword>
<dbReference type="EMBL" id="BMAW01073858">
    <property type="protein sequence ID" value="GFT89625.1"/>
    <property type="molecule type" value="Genomic_DNA"/>
</dbReference>